<evidence type="ECO:0000259" key="8">
    <source>
        <dbReference type="PROSITE" id="PS50222"/>
    </source>
</evidence>
<dbReference type="GO" id="GO:0110158">
    <property type="term" value="C:calpain complex"/>
    <property type="evidence" value="ECO:0007669"/>
    <property type="project" value="TreeGrafter"/>
</dbReference>
<keyword evidence="3" id="KW-0963">Cytoplasm</keyword>
<keyword evidence="5" id="KW-0677">Repeat</keyword>
<dbReference type="GO" id="GO:0012505">
    <property type="term" value="C:endomembrane system"/>
    <property type="evidence" value="ECO:0007669"/>
    <property type="project" value="UniProtKB-SubCell"/>
</dbReference>
<protein>
    <recommendedName>
        <fullName evidence="8">EF-hand domain-containing protein</fullName>
    </recommendedName>
</protein>
<evidence type="ECO:0000256" key="6">
    <source>
        <dbReference type="ARBA" id="ARBA00022837"/>
    </source>
</evidence>
<dbReference type="Gene3D" id="1.10.238.10">
    <property type="entry name" value="EF-hand"/>
    <property type="match status" value="1"/>
</dbReference>
<keyword evidence="7" id="KW-0472">Membrane</keyword>
<dbReference type="InterPro" id="IPR011992">
    <property type="entry name" value="EF-hand-dom_pair"/>
</dbReference>
<evidence type="ECO:0000256" key="2">
    <source>
        <dbReference type="ARBA" id="ARBA00004496"/>
    </source>
</evidence>
<keyword evidence="6" id="KW-0106">Calcium</keyword>
<dbReference type="InterPro" id="IPR002048">
    <property type="entry name" value="EF_hand_dom"/>
</dbReference>
<dbReference type="GO" id="GO:0005509">
    <property type="term" value="F:calcium ion binding"/>
    <property type="evidence" value="ECO:0007669"/>
    <property type="project" value="InterPro"/>
</dbReference>
<feature type="domain" description="EF-hand" evidence="8">
    <location>
        <begin position="1"/>
        <end position="36"/>
    </location>
</feature>
<gene>
    <name evidence="9" type="ORF">Z043_115038</name>
</gene>
<dbReference type="PANTHER" id="PTHR46735:SF3">
    <property type="entry name" value="CALPAIN SMALL SUBUNIT 1-RELATED"/>
    <property type="match status" value="1"/>
</dbReference>
<dbReference type="AlphaFoldDB" id="A0A0P7U8Z4"/>
<evidence type="ECO:0000256" key="3">
    <source>
        <dbReference type="ARBA" id="ARBA00022490"/>
    </source>
</evidence>
<comment type="subcellular location">
    <subcellularLocation>
        <location evidence="2">Cytoplasm</location>
    </subcellularLocation>
    <subcellularLocation>
        <location evidence="1">Endomembrane system</location>
    </subcellularLocation>
</comment>
<reference evidence="9 10" key="1">
    <citation type="submission" date="2015-08" db="EMBL/GenBank/DDBJ databases">
        <title>The genome of the Asian arowana (Scleropages formosus).</title>
        <authorList>
            <person name="Tan M.H."/>
            <person name="Gan H.M."/>
            <person name="Croft L.J."/>
            <person name="Austin C.M."/>
        </authorList>
    </citation>
    <scope>NUCLEOTIDE SEQUENCE [LARGE SCALE GENOMIC DNA]</scope>
    <source>
        <strain evidence="9">Aro1</strain>
    </source>
</reference>
<accession>A0A0P7U8Z4</accession>
<proteinExistence type="predicted"/>
<evidence type="ECO:0000256" key="1">
    <source>
        <dbReference type="ARBA" id="ARBA00004308"/>
    </source>
</evidence>
<keyword evidence="4" id="KW-0479">Metal-binding</keyword>
<dbReference type="Proteomes" id="UP000034805">
    <property type="component" value="Unassembled WGS sequence"/>
</dbReference>
<name>A0A0P7U8Z4_SCLFO</name>
<evidence type="ECO:0000256" key="7">
    <source>
        <dbReference type="ARBA" id="ARBA00023136"/>
    </source>
</evidence>
<dbReference type="EMBL" id="JARO02005635">
    <property type="protein sequence ID" value="KPP66459.1"/>
    <property type="molecule type" value="Genomic_DNA"/>
</dbReference>
<dbReference type="PROSITE" id="PS50222">
    <property type="entry name" value="EF_HAND_2"/>
    <property type="match status" value="1"/>
</dbReference>
<organism evidence="9 10">
    <name type="scientific">Scleropages formosus</name>
    <name type="common">Asian bonytongue</name>
    <name type="synonym">Osteoglossum formosum</name>
    <dbReference type="NCBI Taxonomy" id="113540"/>
    <lineage>
        <taxon>Eukaryota</taxon>
        <taxon>Metazoa</taxon>
        <taxon>Chordata</taxon>
        <taxon>Craniata</taxon>
        <taxon>Vertebrata</taxon>
        <taxon>Euteleostomi</taxon>
        <taxon>Actinopterygii</taxon>
        <taxon>Neopterygii</taxon>
        <taxon>Teleostei</taxon>
        <taxon>Osteoglossocephala</taxon>
        <taxon>Osteoglossomorpha</taxon>
        <taxon>Osteoglossiformes</taxon>
        <taxon>Osteoglossidae</taxon>
        <taxon>Scleropages</taxon>
    </lineage>
</organism>
<evidence type="ECO:0000256" key="4">
    <source>
        <dbReference type="ARBA" id="ARBA00022723"/>
    </source>
</evidence>
<sequence length="100" mass="11897">MKYFNAEDIFVQFDKNKSWSLDYTEILPALKVAGLQVDEFLIQLIGQRYTEPDMTVSYPGFLYLLLKLNSMIQKFYAYDAMQMGNVSLNYRQWLHLTMYN</sequence>
<evidence type="ECO:0000313" key="9">
    <source>
        <dbReference type="EMBL" id="KPP66459.1"/>
    </source>
</evidence>
<dbReference type="PANTHER" id="PTHR46735">
    <property type="entry name" value="CALPAIN, SMALL SUBUNIT 1 A-RELATED"/>
    <property type="match status" value="1"/>
</dbReference>
<dbReference type="SUPFAM" id="SSF47473">
    <property type="entry name" value="EF-hand"/>
    <property type="match status" value="1"/>
</dbReference>
<evidence type="ECO:0000256" key="5">
    <source>
        <dbReference type="ARBA" id="ARBA00022737"/>
    </source>
</evidence>
<comment type="caution">
    <text evidence="9">The sequence shown here is derived from an EMBL/GenBank/DDBJ whole genome shotgun (WGS) entry which is preliminary data.</text>
</comment>
<evidence type="ECO:0000313" key="10">
    <source>
        <dbReference type="Proteomes" id="UP000034805"/>
    </source>
</evidence>